<dbReference type="Pfam" id="PF00535">
    <property type="entry name" value="Glycos_transf_2"/>
    <property type="match status" value="1"/>
</dbReference>
<accession>A0A1G5S4D3</accession>
<dbReference type="CDD" id="cd00761">
    <property type="entry name" value="Glyco_tranf_GTA_type"/>
    <property type="match status" value="1"/>
</dbReference>
<dbReference type="AlphaFoldDB" id="A0A1G5S4D3"/>
<dbReference type="PANTHER" id="PTHR22916">
    <property type="entry name" value="GLYCOSYLTRANSFERASE"/>
    <property type="match status" value="1"/>
</dbReference>
<evidence type="ECO:0000313" key="2">
    <source>
        <dbReference type="EMBL" id="SCZ81224.1"/>
    </source>
</evidence>
<evidence type="ECO:0000259" key="1">
    <source>
        <dbReference type="Pfam" id="PF00535"/>
    </source>
</evidence>
<sequence>MSEKNRISFSIIIPVFNTEKYLKKCMDSVVNQDYEAYEIIVVDDGSTDNSASILDEYSLAHDNVHVIHKTNGGIGTAILKGISAARNEYIIFVDSDDYIDRDLCKILADCAMHNNLPDMIQYGLIFSDEAGNSIRVEEYNNYSISGNGIVVDHFENCPSPSLACRTFKRKLYEDVEYLNQNIGIDEILIAQLISKCETMVSIEDCLYYVLERTGSVSRQKFTDETINQYNKVYELLLRKFNDISPIINYIRIKYIELLRKIYFECLGQNQKIRWCTYDFKYHYKLLKGCDEYKKKGKRYALGVILFLHFPQLYTKIRRIISI</sequence>
<feature type="domain" description="Glycosyltransferase 2-like" evidence="1">
    <location>
        <begin position="10"/>
        <end position="173"/>
    </location>
</feature>
<dbReference type="Proteomes" id="UP000199428">
    <property type="component" value="Unassembled WGS sequence"/>
</dbReference>
<dbReference type="GO" id="GO:0016758">
    <property type="term" value="F:hexosyltransferase activity"/>
    <property type="evidence" value="ECO:0007669"/>
    <property type="project" value="UniProtKB-ARBA"/>
</dbReference>
<gene>
    <name evidence="2" type="ORF">SAMN02910350_02699</name>
</gene>
<name>A0A1G5S4D3_PSEXY</name>
<reference evidence="2 3" key="1">
    <citation type="submission" date="2016-10" db="EMBL/GenBank/DDBJ databases">
        <authorList>
            <person name="de Groot N.N."/>
        </authorList>
    </citation>
    <scope>NUCLEOTIDE SEQUENCE [LARGE SCALE GENOMIC DNA]</scope>
    <source>
        <strain evidence="2 3">DSM 10317</strain>
    </source>
</reference>
<dbReference type="EMBL" id="FMWK01000019">
    <property type="protein sequence ID" value="SCZ81224.1"/>
    <property type="molecule type" value="Genomic_DNA"/>
</dbReference>
<dbReference type="SUPFAM" id="SSF53448">
    <property type="entry name" value="Nucleotide-diphospho-sugar transferases"/>
    <property type="match status" value="1"/>
</dbReference>
<evidence type="ECO:0000313" key="3">
    <source>
        <dbReference type="Proteomes" id="UP000199428"/>
    </source>
</evidence>
<dbReference type="RefSeq" id="WP_090164081.1">
    <property type="nucleotide sequence ID" value="NZ_FMWK01000019.1"/>
</dbReference>
<dbReference type="InterPro" id="IPR029044">
    <property type="entry name" value="Nucleotide-diphossugar_trans"/>
</dbReference>
<keyword evidence="2" id="KW-0808">Transferase</keyword>
<dbReference type="PANTHER" id="PTHR22916:SF3">
    <property type="entry name" value="UDP-GLCNAC:BETAGAL BETA-1,3-N-ACETYLGLUCOSAMINYLTRANSFERASE-LIKE PROTEIN 1"/>
    <property type="match status" value="1"/>
</dbReference>
<proteinExistence type="predicted"/>
<protein>
    <submittedName>
        <fullName evidence="2">Glycosyltransferase involved in cell wall bisynthesis</fullName>
    </submittedName>
</protein>
<dbReference type="InterPro" id="IPR001173">
    <property type="entry name" value="Glyco_trans_2-like"/>
</dbReference>
<organism evidence="2 3">
    <name type="scientific">Pseudobutyrivibrio xylanivorans</name>
    <dbReference type="NCBI Taxonomy" id="185007"/>
    <lineage>
        <taxon>Bacteria</taxon>
        <taxon>Bacillati</taxon>
        <taxon>Bacillota</taxon>
        <taxon>Clostridia</taxon>
        <taxon>Lachnospirales</taxon>
        <taxon>Lachnospiraceae</taxon>
        <taxon>Pseudobutyrivibrio</taxon>
    </lineage>
</organism>
<dbReference type="Gene3D" id="3.90.550.10">
    <property type="entry name" value="Spore Coat Polysaccharide Biosynthesis Protein SpsA, Chain A"/>
    <property type="match status" value="1"/>
</dbReference>